<organism evidence="1 4">
    <name type="scientific">Shouchella clausii</name>
    <name type="common">Alkalihalobacillus clausii</name>
    <dbReference type="NCBI Taxonomy" id="79880"/>
    <lineage>
        <taxon>Bacteria</taxon>
        <taxon>Bacillati</taxon>
        <taxon>Bacillota</taxon>
        <taxon>Bacilli</taxon>
        <taxon>Bacillales</taxon>
        <taxon>Bacillaceae</taxon>
        <taxon>Shouchella</taxon>
    </lineage>
</organism>
<evidence type="ECO:0000313" key="2">
    <source>
        <dbReference type="EMBL" id="PAF27036.1"/>
    </source>
</evidence>
<evidence type="ECO:0000313" key="1">
    <source>
        <dbReference type="EMBL" id="PAE88868.1"/>
    </source>
</evidence>
<gene>
    <name evidence="2" type="ORF">CHH61_05590</name>
    <name evidence="1" type="ORF">CHH72_10870</name>
</gene>
<comment type="caution">
    <text evidence="1">The sequence shown here is derived from an EMBL/GenBank/DDBJ whole genome shotgun (WGS) entry which is preliminary data.</text>
</comment>
<dbReference type="InterPro" id="IPR016181">
    <property type="entry name" value="Acyl_CoA_acyltransferase"/>
</dbReference>
<dbReference type="RefSeq" id="WP_011248705.1">
    <property type="nucleotide sequence ID" value="NZ_BOQS01000023.1"/>
</dbReference>
<name>A0A268NZJ6_SHOCL</name>
<evidence type="ECO:0000313" key="4">
    <source>
        <dbReference type="Proteomes" id="UP000216207"/>
    </source>
</evidence>
<dbReference type="Proteomes" id="UP000216207">
    <property type="component" value="Unassembled WGS sequence"/>
</dbReference>
<dbReference type="AlphaFoldDB" id="A0A268NZJ6"/>
<protein>
    <recommendedName>
        <fullName evidence="5">N-acetyltransferase domain-containing protein</fullName>
    </recommendedName>
</protein>
<evidence type="ECO:0000313" key="3">
    <source>
        <dbReference type="Proteomes" id="UP000216133"/>
    </source>
</evidence>
<dbReference type="EMBL" id="NPBS01000024">
    <property type="protein sequence ID" value="PAF27036.1"/>
    <property type="molecule type" value="Genomic_DNA"/>
</dbReference>
<dbReference type="Gene3D" id="3.40.630.30">
    <property type="match status" value="1"/>
</dbReference>
<dbReference type="EMBL" id="NPCC01000012">
    <property type="protein sequence ID" value="PAE88868.1"/>
    <property type="molecule type" value="Genomic_DNA"/>
</dbReference>
<dbReference type="OMA" id="WACELTE"/>
<dbReference type="SUPFAM" id="SSF55729">
    <property type="entry name" value="Acyl-CoA N-acyltransferases (Nat)"/>
    <property type="match status" value="1"/>
</dbReference>
<accession>A0A268NZJ6</accession>
<proteinExistence type="predicted"/>
<evidence type="ECO:0008006" key="5">
    <source>
        <dbReference type="Google" id="ProtNLM"/>
    </source>
</evidence>
<reference evidence="3 4" key="1">
    <citation type="submission" date="2017-07" db="EMBL/GenBank/DDBJ databases">
        <title>Isolation and whole genome analysis of endospore-forming bacteria from heroin.</title>
        <authorList>
            <person name="Kalinowski J."/>
            <person name="Ahrens B."/>
            <person name="Al-Dilaimi A."/>
            <person name="Winkler A."/>
            <person name="Wibberg D."/>
            <person name="Schleenbecker U."/>
            <person name="Ruckert C."/>
            <person name="Wolfel R."/>
            <person name="Grass G."/>
        </authorList>
    </citation>
    <scope>NUCLEOTIDE SEQUENCE [LARGE SCALE GENOMIC DNA]</scope>
    <source>
        <strain evidence="2 3">7523-2</strain>
        <strain evidence="1 4">7539</strain>
    </source>
</reference>
<sequence>MAFTVRKMEETDLLAVQALFARMQTKQPVTLEDPLIVVENDAGELIATVGLEKATIYGLLRTMVMDSAKMSSSALVEFIQMALAYAQTEGVETVFAASQGNATLFELLGFKRQETDAIPNEIKEMEHYQTVVEQDGVSIWAYVCSPFSS</sequence>
<dbReference type="Proteomes" id="UP000216133">
    <property type="component" value="Unassembled WGS sequence"/>
</dbReference>